<protein>
    <submittedName>
        <fullName evidence="2">DUF547 domain-containing protein</fullName>
    </submittedName>
</protein>
<comment type="caution">
    <text evidence="2">The sequence shown here is derived from an EMBL/GenBank/DDBJ whole genome shotgun (WGS) entry which is preliminary data.</text>
</comment>
<organism evidence="2 3">
    <name type="scientific">Hymenobacter koreensis</name>
    <dbReference type="NCBI Taxonomy" id="1084523"/>
    <lineage>
        <taxon>Bacteria</taxon>
        <taxon>Pseudomonadati</taxon>
        <taxon>Bacteroidota</taxon>
        <taxon>Cytophagia</taxon>
        <taxon>Cytophagales</taxon>
        <taxon>Hymenobacteraceae</taxon>
        <taxon>Hymenobacter</taxon>
    </lineage>
</organism>
<dbReference type="PANTHER" id="PTHR46361:SF3">
    <property type="entry name" value="ELECTRON CARRIER_ PROTEIN DISULFIDE OXIDOREDUCTASE"/>
    <property type="match status" value="1"/>
</dbReference>
<dbReference type="PANTHER" id="PTHR46361">
    <property type="entry name" value="ELECTRON CARRIER/ PROTEIN DISULFIDE OXIDOREDUCTASE"/>
    <property type="match status" value="1"/>
</dbReference>
<accession>A0ABP8IUH7</accession>
<evidence type="ECO:0000313" key="3">
    <source>
        <dbReference type="Proteomes" id="UP001500454"/>
    </source>
</evidence>
<name>A0ABP8IUH7_9BACT</name>
<dbReference type="Pfam" id="PF04784">
    <property type="entry name" value="DUF547"/>
    <property type="match status" value="1"/>
</dbReference>
<dbReference type="EMBL" id="BAABHA010000001">
    <property type="protein sequence ID" value="GAA4373807.1"/>
    <property type="molecule type" value="Genomic_DNA"/>
</dbReference>
<reference evidence="3" key="1">
    <citation type="journal article" date="2019" name="Int. J. Syst. Evol. Microbiol.">
        <title>The Global Catalogue of Microorganisms (GCM) 10K type strain sequencing project: providing services to taxonomists for standard genome sequencing and annotation.</title>
        <authorList>
            <consortium name="The Broad Institute Genomics Platform"/>
            <consortium name="The Broad Institute Genome Sequencing Center for Infectious Disease"/>
            <person name="Wu L."/>
            <person name="Ma J."/>
        </authorList>
    </citation>
    <scope>NUCLEOTIDE SEQUENCE [LARGE SCALE GENOMIC DNA]</scope>
    <source>
        <strain evidence="3">JCM 17924</strain>
    </source>
</reference>
<gene>
    <name evidence="2" type="ORF">GCM10023186_04730</name>
</gene>
<sequence length="235" mass="26454">MHAAWSELLARHVRTDGTLNYQGLLDDEDALLSYLQQIKRMPPQATWPRAEQAAYWLNVYNATSVYLTLQYYPVERLSEVRVKTIGGKLSVWDAPEVVVGTQTYSLNQLERDILPKLLPNDPRLHFALNRGAHSGPALLPTAFDGAVLDQQLAQQTQRFVNDPLRNRLTNTQVQVSSLFDWHATAFGQKAALVAFLNRYSTTPIAETAEVVYLPFDWTLNDSGPRPATAQRNPGH</sequence>
<feature type="domain" description="DUF547" evidence="1">
    <location>
        <begin position="46"/>
        <end position="160"/>
    </location>
</feature>
<evidence type="ECO:0000313" key="2">
    <source>
        <dbReference type="EMBL" id="GAA4373807.1"/>
    </source>
</evidence>
<dbReference type="Proteomes" id="UP001500454">
    <property type="component" value="Unassembled WGS sequence"/>
</dbReference>
<keyword evidence="3" id="KW-1185">Reference proteome</keyword>
<dbReference type="InterPro" id="IPR006869">
    <property type="entry name" value="DUF547"/>
</dbReference>
<evidence type="ECO:0000259" key="1">
    <source>
        <dbReference type="Pfam" id="PF04784"/>
    </source>
</evidence>
<proteinExistence type="predicted"/>